<feature type="region of interest" description="Disordered" evidence="1">
    <location>
        <begin position="295"/>
        <end position="331"/>
    </location>
</feature>
<protein>
    <submittedName>
        <fullName evidence="2">Uncharacterized protein</fullName>
    </submittedName>
</protein>
<feature type="compositionally biased region" description="Low complexity" evidence="1">
    <location>
        <begin position="386"/>
        <end position="397"/>
    </location>
</feature>
<accession>A0A0D7BDR7</accession>
<feature type="compositionally biased region" description="Polar residues" evidence="1">
    <location>
        <begin position="358"/>
        <end position="378"/>
    </location>
</feature>
<evidence type="ECO:0000256" key="1">
    <source>
        <dbReference type="SAM" id="MobiDB-lite"/>
    </source>
</evidence>
<name>A0A0D7BDR7_9AGAR</name>
<feature type="region of interest" description="Disordered" evidence="1">
    <location>
        <begin position="164"/>
        <end position="184"/>
    </location>
</feature>
<evidence type="ECO:0000313" key="3">
    <source>
        <dbReference type="Proteomes" id="UP000054007"/>
    </source>
</evidence>
<dbReference type="STRING" id="1314674.A0A0D7BDR7"/>
<gene>
    <name evidence="2" type="ORF">CYLTODRAFT_489868</name>
</gene>
<dbReference type="OrthoDB" id="435402at2759"/>
<dbReference type="AlphaFoldDB" id="A0A0D7BDR7"/>
<evidence type="ECO:0000313" key="2">
    <source>
        <dbReference type="EMBL" id="KIY68299.1"/>
    </source>
</evidence>
<feature type="region of interest" description="Disordered" evidence="1">
    <location>
        <begin position="60"/>
        <end position="93"/>
    </location>
</feature>
<feature type="region of interest" description="Disordered" evidence="1">
    <location>
        <begin position="347"/>
        <end position="414"/>
    </location>
</feature>
<proteinExistence type="predicted"/>
<dbReference type="Proteomes" id="UP000054007">
    <property type="component" value="Unassembled WGS sequence"/>
</dbReference>
<dbReference type="EMBL" id="KN880505">
    <property type="protein sequence ID" value="KIY68299.1"/>
    <property type="molecule type" value="Genomic_DNA"/>
</dbReference>
<reference evidence="2 3" key="1">
    <citation type="journal article" date="2015" name="Fungal Genet. Biol.">
        <title>Evolution of novel wood decay mechanisms in Agaricales revealed by the genome sequences of Fistulina hepatica and Cylindrobasidium torrendii.</title>
        <authorList>
            <person name="Floudas D."/>
            <person name="Held B.W."/>
            <person name="Riley R."/>
            <person name="Nagy L.G."/>
            <person name="Koehler G."/>
            <person name="Ransdell A.S."/>
            <person name="Younus H."/>
            <person name="Chow J."/>
            <person name="Chiniquy J."/>
            <person name="Lipzen A."/>
            <person name="Tritt A."/>
            <person name="Sun H."/>
            <person name="Haridas S."/>
            <person name="LaButti K."/>
            <person name="Ohm R.A."/>
            <person name="Kues U."/>
            <person name="Blanchette R.A."/>
            <person name="Grigoriev I.V."/>
            <person name="Minto R.E."/>
            <person name="Hibbett D.S."/>
        </authorList>
    </citation>
    <scope>NUCLEOTIDE SEQUENCE [LARGE SCALE GENOMIC DNA]</scope>
    <source>
        <strain evidence="2 3">FP15055 ss-10</strain>
    </source>
</reference>
<sequence length="598" mass="66761">MSTTRTNPFESITIPNGVTIIPFSSHSEVGYAPETEDGIERDRLGIKTIQLREHNTDYAKTNLHGEPFARPSVLGPSKKKKKSKRTGPTGIWYEDWEDNPHKVGNGGASYPSDLSDVDRVRRATSDFRRGDQWPVDPILGNTFDKFQKFIGTIGYSPAANEFAMDDDSDDGLGSDPQDAPEDSSSALWRFCHNPAKAIKIFFSSYMDQAGLIYDAKACINLPKLVHFYLDYLKRTYALRPRPLEDALRWLDDVEEQLSLQVQLAQAVQNGVGPDLEAMFEQYPDMMMLSEFNPVAPNEQESQSKGTGRAGDADDEEEEWKGIPQNEEEWKGIQRDAIRMETDSIPVASEAEPEAPSSGWGNSFQGTNAWSNVSDSASAASPWDTPTTEATWGSSTASGGWGDATDSELADTNAWSTPAPKTSFMRWVDCPTALPLTHTPGVVETSMREVIDIIPPTGKTAAKNPLATEPNADAVEADLESKLYRIVMRPWNDLVAPDVHRFSKGLVVSQNVAFPDKWEGARPHHIGHHDITILQDKETAKVWEKCKGMRVSATWTQMARNSDFEETTKKRKKSKRQERFWYLARSSATFVSYYTISEE</sequence>
<organism evidence="2 3">
    <name type="scientific">Cylindrobasidium torrendii FP15055 ss-10</name>
    <dbReference type="NCBI Taxonomy" id="1314674"/>
    <lineage>
        <taxon>Eukaryota</taxon>
        <taxon>Fungi</taxon>
        <taxon>Dikarya</taxon>
        <taxon>Basidiomycota</taxon>
        <taxon>Agaricomycotina</taxon>
        <taxon>Agaricomycetes</taxon>
        <taxon>Agaricomycetidae</taxon>
        <taxon>Agaricales</taxon>
        <taxon>Marasmiineae</taxon>
        <taxon>Physalacriaceae</taxon>
        <taxon>Cylindrobasidium</taxon>
    </lineage>
</organism>
<keyword evidence="3" id="KW-1185">Reference proteome</keyword>